<gene>
    <name evidence="3" type="ORF">PM001_LOCUS26627</name>
    <name evidence="2" type="ORF">PM001_LOCUS322</name>
</gene>
<dbReference type="EMBL" id="CAKLBY020000264">
    <property type="protein sequence ID" value="CAK7941477.1"/>
    <property type="molecule type" value="Genomic_DNA"/>
</dbReference>
<dbReference type="PANTHER" id="PTHR43798:SF33">
    <property type="entry name" value="HYDROLASE, PUTATIVE (AFU_ORTHOLOGUE AFUA_2G14860)-RELATED"/>
    <property type="match status" value="1"/>
</dbReference>
<dbReference type="InterPro" id="IPR050266">
    <property type="entry name" value="AB_hydrolase_sf"/>
</dbReference>
<sequence>MGLLRVLGAFGSTTAKLVRFGKRFEARSATVDQFQWSYLIRPAADPKSREVVVFLHGLGSSKETWVRVSSGLSKDYHVIIPDLPGHGKTTPLDPRVNFAADRQTRRLHEFFESELYPNNKVHLVGTCIGATVAGLYAAMHPTRVKSLSLLCPWGISDSKATSATLSDIERLGNKITLQSPTATSTSDVSECRDYAVSVKHRLRVFRDLAMYKRGREWQVLQKVGVDTLAHPSILEDELDNIRARTMVVWGKQDNVLNVSCLKVLDDKLNVTHKHVLVLDECGHLITSDKPLECIDLLNKFLGDFQLSFPSALVE</sequence>
<comment type="caution">
    <text evidence="2">The sequence shown here is derived from an EMBL/GenBank/DDBJ whole genome shotgun (WGS) entry which is preliminary data.</text>
</comment>
<dbReference type="Gene3D" id="3.40.50.1820">
    <property type="entry name" value="alpha/beta hydrolase"/>
    <property type="match status" value="1"/>
</dbReference>
<evidence type="ECO:0000313" key="2">
    <source>
        <dbReference type="EMBL" id="CAK7892042.1"/>
    </source>
</evidence>
<proteinExistence type="predicted"/>
<dbReference type="Pfam" id="PF00561">
    <property type="entry name" value="Abhydrolase_1"/>
    <property type="match status" value="1"/>
</dbReference>
<dbReference type="InterPro" id="IPR000073">
    <property type="entry name" value="AB_hydrolase_1"/>
</dbReference>
<protein>
    <recommendedName>
        <fullName evidence="1">AB hydrolase-1 domain-containing protein</fullName>
    </recommendedName>
</protein>
<dbReference type="InterPro" id="IPR029058">
    <property type="entry name" value="AB_hydrolase_fold"/>
</dbReference>
<dbReference type="GO" id="GO:0003824">
    <property type="term" value="F:catalytic activity"/>
    <property type="evidence" value="ECO:0007669"/>
    <property type="project" value="InterPro"/>
</dbReference>
<dbReference type="AlphaFoldDB" id="A0AAV1T1H9"/>
<dbReference type="Proteomes" id="UP001162060">
    <property type="component" value="Unassembled WGS sequence"/>
</dbReference>
<dbReference type="PANTHER" id="PTHR43798">
    <property type="entry name" value="MONOACYLGLYCEROL LIPASE"/>
    <property type="match status" value="1"/>
</dbReference>
<name>A0AAV1T1H9_9STRA</name>
<organism evidence="2 4">
    <name type="scientific">Peronospora matthiolae</name>
    <dbReference type="NCBI Taxonomy" id="2874970"/>
    <lineage>
        <taxon>Eukaryota</taxon>
        <taxon>Sar</taxon>
        <taxon>Stramenopiles</taxon>
        <taxon>Oomycota</taxon>
        <taxon>Peronosporomycetes</taxon>
        <taxon>Peronosporales</taxon>
        <taxon>Peronosporaceae</taxon>
        <taxon>Peronospora</taxon>
    </lineage>
</organism>
<reference evidence="2" key="1">
    <citation type="submission" date="2024-01" db="EMBL/GenBank/DDBJ databases">
        <authorList>
            <person name="Webb A."/>
        </authorList>
    </citation>
    <scope>NUCLEOTIDE SEQUENCE</scope>
    <source>
        <strain evidence="2">Pm1</strain>
    </source>
</reference>
<evidence type="ECO:0000259" key="1">
    <source>
        <dbReference type="Pfam" id="PF00561"/>
    </source>
</evidence>
<dbReference type="EMBL" id="CAKLBY020000003">
    <property type="protein sequence ID" value="CAK7892042.1"/>
    <property type="molecule type" value="Genomic_DNA"/>
</dbReference>
<dbReference type="GO" id="GO:0016020">
    <property type="term" value="C:membrane"/>
    <property type="evidence" value="ECO:0007669"/>
    <property type="project" value="TreeGrafter"/>
</dbReference>
<dbReference type="PRINTS" id="PR00412">
    <property type="entry name" value="EPOXHYDRLASE"/>
</dbReference>
<evidence type="ECO:0000313" key="3">
    <source>
        <dbReference type="EMBL" id="CAK7941477.1"/>
    </source>
</evidence>
<dbReference type="PRINTS" id="PR00111">
    <property type="entry name" value="ABHYDROLASE"/>
</dbReference>
<dbReference type="InterPro" id="IPR000639">
    <property type="entry name" value="Epox_hydrolase-like"/>
</dbReference>
<dbReference type="SUPFAM" id="SSF53474">
    <property type="entry name" value="alpha/beta-Hydrolases"/>
    <property type="match status" value="1"/>
</dbReference>
<feature type="domain" description="AB hydrolase-1" evidence="1">
    <location>
        <begin position="51"/>
        <end position="289"/>
    </location>
</feature>
<accession>A0AAV1T1H9</accession>
<evidence type="ECO:0000313" key="4">
    <source>
        <dbReference type="Proteomes" id="UP001162060"/>
    </source>
</evidence>